<dbReference type="AlphaFoldDB" id="A0AAE3WEA0"/>
<sequence>MPARRILSLWFPALGAERLIRRDRLDPAAPFAVVRETGQMQVLSSLSPAAVADGLRPGQPLRDAMAMCPALLTRLRNAPAEATFLTTLRRWATRFSPWVGEDGEDGLILDVTGCTHLFGGEAALLAKIEEDATALGLTARTGLADTRGGAWALARFAGRDPGQARSGDAIDQEARATRSRAARRHWTRGGTAPSALPPTAPQDRIAPTGQTHSALAPLPVAALRLDPETTQALTRLGLRRVGDLIGQPRAGLARRFGKGLVLRLDQALGAVPEPVTPARPDTRFATRLSLPEPIGLEGDILAGLDRLLPRLCTMLDDKGRAARTVRLQAFLTDGTMQAISATLARPGTDPDRLRPLLAMKLPEIDPGFGIDMLRLEATHTEATPRTHAGFVPAARRSETRRDSGQGLDDLISRLGARVGMEAITRRHPGDSHLPEKSSQVLSAGWSAPCGSWPARTTPPRPLLLWRPEPVMAPDTPNPATRFRWRGQDHTLVSAIGPERIAPEWWFDDPDWQSGTRDYWQVTTARGDRLWLYFAHGAALSPGWFCQGSFA</sequence>
<dbReference type="PANTHER" id="PTHR35369">
    <property type="entry name" value="BLR3025 PROTEIN-RELATED"/>
    <property type="match status" value="1"/>
</dbReference>
<name>A0AAE3WEA0_9RHOB</name>
<dbReference type="GO" id="GO:0006281">
    <property type="term" value="P:DNA repair"/>
    <property type="evidence" value="ECO:0007669"/>
    <property type="project" value="InterPro"/>
</dbReference>
<reference evidence="5" key="2">
    <citation type="submission" date="2023-02" db="EMBL/GenBank/DDBJ databases">
        <title>'Rhodoalgimonas zhirmunskyi' gen. nov., isolated from a red alga.</title>
        <authorList>
            <person name="Nedashkovskaya O.I."/>
            <person name="Otstavnykh N.Y."/>
            <person name="Bystritskaya E.P."/>
            <person name="Balabanova L.A."/>
            <person name="Isaeva M.P."/>
        </authorList>
    </citation>
    <scope>NUCLEOTIDE SEQUENCE</scope>
    <source>
        <strain evidence="5">KCTC 52189</strain>
    </source>
</reference>
<dbReference type="EMBL" id="JANHAX010000003">
    <property type="protein sequence ID" value="MDQ2090893.1"/>
    <property type="molecule type" value="Genomic_DNA"/>
</dbReference>
<dbReference type="PANTHER" id="PTHR35369:SF2">
    <property type="entry name" value="BLR3025 PROTEIN"/>
    <property type="match status" value="1"/>
</dbReference>
<proteinExistence type="inferred from homology"/>
<feature type="region of interest" description="Disordered" evidence="3">
    <location>
        <begin position="160"/>
        <end position="209"/>
    </location>
</feature>
<keyword evidence="6" id="KW-1185">Reference proteome</keyword>
<dbReference type="InterPro" id="IPR043502">
    <property type="entry name" value="DNA/RNA_pol_sf"/>
</dbReference>
<feature type="compositionally biased region" description="Basic residues" evidence="3">
    <location>
        <begin position="177"/>
        <end position="187"/>
    </location>
</feature>
<evidence type="ECO:0000256" key="3">
    <source>
        <dbReference type="SAM" id="MobiDB-lite"/>
    </source>
</evidence>
<evidence type="ECO:0000256" key="2">
    <source>
        <dbReference type="ARBA" id="ARBA00022763"/>
    </source>
</evidence>
<dbReference type="Proteomes" id="UP001226762">
    <property type="component" value="Unassembled WGS sequence"/>
</dbReference>
<evidence type="ECO:0000313" key="5">
    <source>
        <dbReference type="EMBL" id="MDQ2090893.1"/>
    </source>
</evidence>
<dbReference type="InterPro" id="IPR050356">
    <property type="entry name" value="SulA_CellDiv_inhibitor"/>
</dbReference>
<keyword evidence="2" id="KW-0227">DNA damage</keyword>
<feature type="domain" description="UmuC" evidence="4">
    <location>
        <begin position="23"/>
        <end position="151"/>
    </location>
</feature>
<dbReference type="InterPro" id="IPR043128">
    <property type="entry name" value="Rev_trsase/Diguanyl_cyclase"/>
</dbReference>
<dbReference type="Gene3D" id="3.40.1170.60">
    <property type="match status" value="1"/>
</dbReference>
<dbReference type="CDD" id="cd03468">
    <property type="entry name" value="PolY_like"/>
    <property type="match status" value="1"/>
</dbReference>
<dbReference type="SUPFAM" id="SSF56672">
    <property type="entry name" value="DNA/RNA polymerases"/>
    <property type="match status" value="1"/>
</dbReference>
<evidence type="ECO:0000259" key="4">
    <source>
        <dbReference type="Pfam" id="PF00817"/>
    </source>
</evidence>
<comment type="caution">
    <text evidence="5">The sequence shown here is derived from an EMBL/GenBank/DDBJ whole genome shotgun (WGS) entry which is preliminary data.</text>
</comment>
<gene>
    <name evidence="5" type="ORF">NO357_13370</name>
</gene>
<dbReference type="Gene3D" id="3.30.70.270">
    <property type="match status" value="1"/>
</dbReference>
<accession>A0AAE3WEA0</accession>
<dbReference type="Pfam" id="PF00817">
    <property type="entry name" value="IMS"/>
    <property type="match status" value="1"/>
</dbReference>
<organism evidence="5 6">
    <name type="scientific">Marimonas arenosa</name>
    <dbReference type="NCBI Taxonomy" id="1795305"/>
    <lineage>
        <taxon>Bacteria</taxon>
        <taxon>Pseudomonadati</taxon>
        <taxon>Pseudomonadota</taxon>
        <taxon>Alphaproteobacteria</taxon>
        <taxon>Rhodobacterales</taxon>
        <taxon>Paracoccaceae</taxon>
        <taxon>Marimonas</taxon>
    </lineage>
</organism>
<evidence type="ECO:0000256" key="1">
    <source>
        <dbReference type="ARBA" id="ARBA00010945"/>
    </source>
</evidence>
<dbReference type="RefSeq" id="WP_306736159.1">
    <property type="nucleotide sequence ID" value="NZ_JANHAX010000003.1"/>
</dbReference>
<comment type="similarity">
    <text evidence="1">Belongs to the DNA polymerase type-Y family.</text>
</comment>
<dbReference type="InterPro" id="IPR001126">
    <property type="entry name" value="UmuC"/>
</dbReference>
<protein>
    <submittedName>
        <fullName evidence="5">DNA polymerase Y family protein</fullName>
    </submittedName>
</protein>
<reference evidence="5" key="1">
    <citation type="submission" date="2022-07" db="EMBL/GenBank/DDBJ databases">
        <authorList>
            <person name="Otstavnykh N."/>
            <person name="Isaeva M."/>
            <person name="Bystritskaya E."/>
        </authorList>
    </citation>
    <scope>NUCLEOTIDE SEQUENCE</scope>
    <source>
        <strain evidence="5">KCTC 52189</strain>
    </source>
</reference>
<evidence type="ECO:0000313" key="6">
    <source>
        <dbReference type="Proteomes" id="UP001226762"/>
    </source>
</evidence>